<protein>
    <submittedName>
        <fullName evidence="1">Uncharacterized protein</fullName>
    </submittedName>
</protein>
<dbReference type="RefSeq" id="XP_046041333.1">
    <property type="nucleotide sequence ID" value="XM_046194528.1"/>
</dbReference>
<name>A0A9P9FYH1_FUSRE</name>
<reference evidence="1" key="1">
    <citation type="journal article" date="2021" name="Nat. Commun.">
        <title>Genetic determinants of endophytism in the Arabidopsis root mycobiome.</title>
        <authorList>
            <person name="Mesny F."/>
            <person name="Miyauchi S."/>
            <person name="Thiergart T."/>
            <person name="Pickel B."/>
            <person name="Atanasova L."/>
            <person name="Karlsson M."/>
            <person name="Huettel B."/>
            <person name="Barry K.W."/>
            <person name="Haridas S."/>
            <person name="Chen C."/>
            <person name="Bauer D."/>
            <person name="Andreopoulos W."/>
            <person name="Pangilinan J."/>
            <person name="LaButti K."/>
            <person name="Riley R."/>
            <person name="Lipzen A."/>
            <person name="Clum A."/>
            <person name="Drula E."/>
            <person name="Henrissat B."/>
            <person name="Kohler A."/>
            <person name="Grigoriev I.V."/>
            <person name="Martin F.M."/>
            <person name="Hacquard S."/>
        </authorList>
    </citation>
    <scope>NUCLEOTIDE SEQUENCE</scope>
    <source>
        <strain evidence="1">MPI-CAGE-AT-0023</strain>
    </source>
</reference>
<dbReference type="AlphaFoldDB" id="A0A9P9FYH1"/>
<evidence type="ECO:0000313" key="1">
    <source>
        <dbReference type="EMBL" id="KAH7208430.1"/>
    </source>
</evidence>
<sequence length="78" mass="8765">MEKQTKLEVRVTTELRVTAEKVSLGTQISARKPKVEVYITSNTPAFKTRKSSISKLLRDILVVIQAWFLNQGAYAGLN</sequence>
<organism evidence="1 2">
    <name type="scientific">Fusarium redolens</name>
    <dbReference type="NCBI Taxonomy" id="48865"/>
    <lineage>
        <taxon>Eukaryota</taxon>
        <taxon>Fungi</taxon>
        <taxon>Dikarya</taxon>
        <taxon>Ascomycota</taxon>
        <taxon>Pezizomycotina</taxon>
        <taxon>Sordariomycetes</taxon>
        <taxon>Hypocreomycetidae</taxon>
        <taxon>Hypocreales</taxon>
        <taxon>Nectriaceae</taxon>
        <taxon>Fusarium</taxon>
        <taxon>Fusarium redolens species complex</taxon>
    </lineage>
</organism>
<proteinExistence type="predicted"/>
<gene>
    <name evidence="1" type="ORF">BKA55DRAFT_586087</name>
</gene>
<keyword evidence="2" id="KW-1185">Reference proteome</keyword>
<dbReference type="GeneID" id="70224482"/>
<accession>A0A9P9FYH1</accession>
<dbReference type="EMBL" id="JAGMUX010000033">
    <property type="protein sequence ID" value="KAH7208430.1"/>
    <property type="molecule type" value="Genomic_DNA"/>
</dbReference>
<comment type="caution">
    <text evidence="1">The sequence shown here is derived from an EMBL/GenBank/DDBJ whole genome shotgun (WGS) entry which is preliminary data.</text>
</comment>
<dbReference type="Proteomes" id="UP000720189">
    <property type="component" value="Unassembled WGS sequence"/>
</dbReference>
<evidence type="ECO:0000313" key="2">
    <source>
        <dbReference type="Proteomes" id="UP000720189"/>
    </source>
</evidence>